<keyword evidence="5 7" id="KW-1133">Transmembrane helix</keyword>
<dbReference type="InterPro" id="IPR049278">
    <property type="entry name" value="MS_channel_C"/>
</dbReference>
<dbReference type="SUPFAM" id="SSF82861">
    <property type="entry name" value="Mechanosensitive channel protein MscS (YggB), transmembrane region"/>
    <property type="match status" value="1"/>
</dbReference>
<evidence type="ECO:0000256" key="7">
    <source>
        <dbReference type="SAM" id="Phobius"/>
    </source>
</evidence>
<dbReference type="PANTHER" id="PTHR30347">
    <property type="entry name" value="POTASSIUM CHANNEL RELATED"/>
    <property type="match status" value="1"/>
</dbReference>
<dbReference type="SUPFAM" id="SSF50182">
    <property type="entry name" value="Sm-like ribonucleoproteins"/>
    <property type="match status" value="1"/>
</dbReference>
<accession>A0A9W6FYT8</accession>
<comment type="caution">
    <text evidence="11">The sequence shown here is derived from an EMBL/GenBank/DDBJ whole genome shotgun (WGS) entry which is preliminary data.</text>
</comment>
<dbReference type="GO" id="GO:0008381">
    <property type="term" value="F:mechanosensitive monoatomic ion channel activity"/>
    <property type="evidence" value="ECO:0007669"/>
    <property type="project" value="UniProtKB-ARBA"/>
</dbReference>
<dbReference type="InterPro" id="IPR023408">
    <property type="entry name" value="MscS_beta-dom_sf"/>
</dbReference>
<keyword evidence="12" id="KW-1185">Reference proteome</keyword>
<evidence type="ECO:0000259" key="9">
    <source>
        <dbReference type="Pfam" id="PF21082"/>
    </source>
</evidence>
<organism evidence="11 12">
    <name type="scientific">Geobacter hydrogenophilus</name>
    <dbReference type="NCBI Taxonomy" id="40983"/>
    <lineage>
        <taxon>Bacteria</taxon>
        <taxon>Pseudomonadati</taxon>
        <taxon>Thermodesulfobacteriota</taxon>
        <taxon>Desulfuromonadia</taxon>
        <taxon>Geobacterales</taxon>
        <taxon>Geobacteraceae</taxon>
        <taxon>Geobacter</taxon>
    </lineage>
</organism>
<dbReference type="EMBL" id="BSDS01000001">
    <property type="protein sequence ID" value="GLI37327.1"/>
    <property type="molecule type" value="Genomic_DNA"/>
</dbReference>
<dbReference type="Pfam" id="PF21088">
    <property type="entry name" value="MS_channel_1st"/>
    <property type="match status" value="1"/>
</dbReference>
<dbReference type="Gene3D" id="1.10.287.1260">
    <property type="match status" value="1"/>
</dbReference>
<evidence type="ECO:0000256" key="2">
    <source>
        <dbReference type="ARBA" id="ARBA00008017"/>
    </source>
</evidence>
<dbReference type="InterPro" id="IPR011066">
    <property type="entry name" value="MscS_channel_C_sf"/>
</dbReference>
<dbReference type="Proteomes" id="UP001144352">
    <property type="component" value="Unassembled WGS sequence"/>
</dbReference>
<dbReference type="PANTHER" id="PTHR30347:SF1">
    <property type="entry name" value="MECHANOSENSITIVE CHANNEL MSCK"/>
    <property type="match status" value="1"/>
</dbReference>
<keyword evidence="3" id="KW-1003">Cell membrane</keyword>
<protein>
    <submittedName>
        <fullName evidence="11">Mechanosensitive ion channel protein MscS</fullName>
    </submittedName>
</protein>
<evidence type="ECO:0000256" key="6">
    <source>
        <dbReference type="ARBA" id="ARBA00023136"/>
    </source>
</evidence>
<keyword evidence="6 7" id="KW-0472">Membrane</keyword>
<dbReference type="Pfam" id="PF00924">
    <property type="entry name" value="MS_channel_2nd"/>
    <property type="match status" value="1"/>
</dbReference>
<feature type="transmembrane region" description="Helical" evidence="7">
    <location>
        <begin position="66"/>
        <end position="88"/>
    </location>
</feature>
<comment type="similarity">
    <text evidence="2">Belongs to the MscS (TC 1.A.23) family.</text>
</comment>
<dbReference type="InterPro" id="IPR006685">
    <property type="entry name" value="MscS_channel_2nd"/>
</dbReference>
<feature type="domain" description="Mechanosensitive ion channel transmembrane helices 2/3" evidence="10">
    <location>
        <begin position="73"/>
        <end position="114"/>
    </location>
</feature>
<dbReference type="Gene3D" id="3.30.70.100">
    <property type="match status" value="1"/>
</dbReference>
<dbReference type="Gene3D" id="2.30.30.60">
    <property type="match status" value="1"/>
</dbReference>
<evidence type="ECO:0000259" key="8">
    <source>
        <dbReference type="Pfam" id="PF00924"/>
    </source>
</evidence>
<dbReference type="InterPro" id="IPR052702">
    <property type="entry name" value="MscS-like_channel"/>
</dbReference>
<dbReference type="SUPFAM" id="SSF82689">
    <property type="entry name" value="Mechanosensitive channel protein MscS (YggB), C-terminal domain"/>
    <property type="match status" value="1"/>
</dbReference>
<evidence type="ECO:0000256" key="4">
    <source>
        <dbReference type="ARBA" id="ARBA00022692"/>
    </source>
</evidence>
<dbReference type="InterPro" id="IPR010920">
    <property type="entry name" value="LSM_dom_sf"/>
</dbReference>
<proteinExistence type="inferred from homology"/>
<name>A0A9W6FYT8_9BACT</name>
<evidence type="ECO:0000313" key="12">
    <source>
        <dbReference type="Proteomes" id="UP001144352"/>
    </source>
</evidence>
<dbReference type="GO" id="GO:0005886">
    <property type="term" value="C:plasma membrane"/>
    <property type="evidence" value="ECO:0007669"/>
    <property type="project" value="UniProtKB-SubCell"/>
</dbReference>
<dbReference type="RefSeq" id="WP_214187702.1">
    <property type="nucleotide sequence ID" value="NZ_BSDS01000001.1"/>
</dbReference>
<gene>
    <name evidence="11" type="primary">mscS-2</name>
    <name evidence="11" type="ORF">GHYDROH2_08280</name>
</gene>
<dbReference type="InterPro" id="IPR011014">
    <property type="entry name" value="MscS_channel_TM-2"/>
</dbReference>
<evidence type="ECO:0000256" key="5">
    <source>
        <dbReference type="ARBA" id="ARBA00022989"/>
    </source>
</evidence>
<feature type="transmembrane region" description="Helical" evidence="7">
    <location>
        <begin position="27"/>
        <end position="45"/>
    </location>
</feature>
<dbReference type="AlphaFoldDB" id="A0A9W6FYT8"/>
<feature type="domain" description="Mechanosensitive ion channel MscS C-terminal" evidence="9">
    <location>
        <begin position="190"/>
        <end position="272"/>
    </location>
</feature>
<feature type="transmembrane region" description="Helical" evidence="7">
    <location>
        <begin position="100"/>
        <end position="128"/>
    </location>
</feature>
<dbReference type="Pfam" id="PF21082">
    <property type="entry name" value="MS_channel_3rd"/>
    <property type="match status" value="1"/>
</dbReference>
<feature type="domain" description="Mechanosensitive ion channel MscS" evidence="8">
    <location>
        <begin position="115"/>
        <end position="182"/>
    </location>
</feature>
<evidence type="ECO:0000259" key="10">
    <source>
        <dbReference type="Pfam" id="PF21088"/>
    </source>
</evidence>
<comment type="subcellular location">
    <subcellularLocation>
        <location evidence="1">Cell membrane</location>
        <topology evidence="1">Multi-pass membrane protein</topology>
    </subcellularLocation>
</comment>
<evidence type="ECO:0000256" key="1">
    <source>
        <dbReference type="ARBA" id="ARBA00004651"/>
    </source>
</evidence>
<evidence type="ECO:0000313" key="11">
    <source>
        <dbReference type="EMBL" id="GLI37327.1"/>
    </source>
</evidence>
<evidence type="ECO:0000256" key="3">
    <source>
        <dbReference type="ARBA" id="ARBA00022475"/>
    </source>
</evidence>
<sequence length="299" mass="33444">MNSITDWLEMVRKLLNVPLIKLKGMEITLWAVLYFIVLFFLLFYLTGKLKKWLVDRLLAKFYVEVGVREAIGTIIRYFVIVVGFVIILQTAGIDLTALNVLAGAVGLGLGFGLQNIVSNFVCGIIILFERPIKVGDRIEVGNVEGAVRRINARSTTVVTNDNISIIVPNSKFVTENVVNWSHDNHNVRFKIPVPVPYGCDVRLVERLLLEAAAENEDILEKPAPGVRFLQYTGSGLGFELRAWTTTMVHRKGMLVSALNFAIYDKFNEHGIKVSNISLRDVRIREGNLEVKMRGGGENG</sequence>
<dbReference type="InterPro" id="IPR049142">
    <property type="entry name" value="MS_channel_1st"/>
</dbReference>
<reference evidence="11" key="1">
    <citation type="submission" date="2022-12" db="EMBL/GenBank/DDBJ databases">
        <title>Reference genome sequencing for broad-spectrum identification of bacterial and archaeal isolates by mass spectrometry.</title>
        <authorList>
            <person name="Sekiguchi Y."/>
            <person name="Tourlousse D.M."/>
        </authorList>
    </citation>
    <scope>NUCLEOTIDE SEQUENCE</scope>
    <source>
        <strain evidence="11">H2</strain>
    </source>
</reference>
<keyword evidence="4 7" id="KW-0812">Transmembrane</keyword>